<evidence type="ECO:0008006" key="4">
    <source>
        <dbReference type="Google" id="ProtNLM"/>
    </source>
</evidence>
<evidence type="ECO:0000313" key="2">
    <source>
        <dbReference type="EMBL" id="MDQ0894973.1"/>
    </source>
</evidence>
<keyword evidence="1" id="KW-0472">Membrane</keyword>
<comment type="caution">
    <text evidence="2">The sequence shown here is derived from an EMBL/GenBank/DDBJ whole genome shotgun (WGS) entry which is preliminary data.</text>
</comment>
<keyword evidence="3" id="KW-1185">Reference proteome</keyword>
<organism evidence="2 3">
    <name type="scientific">Agromyces ramosus</name>
    <dbReference type="NCBI Taxonomy" id="33879"/>
    <lineage>
        <taxon>Bacteria</taxon>
        <taxon>Bacillati</taxon>
        <taxon>Actinomycetota</taxon>
        <taxon>Actinomycetes</taxon>
        <taxon>Micrococcales</taxon>
        <taxon>Microbacteriaceae</taxon>
        <taxon>Agromyces</taxon>
    </lineage>
</organism>
<sequence length="148" mass="15445">MERTDAATTRATYCAAMTSELGERAPEAPAQKSSPLARTPLWARITVPVVVLIGGAAVVVGVSAARSQPPATVESACRSAIEATLESRGHTDIDVSRSFQVTEADGADRVSGSVTSVDESGHVDHALVRCVVRIQGDSMRVVSARLSD</sequence>
<keyword evidence="1" id="KW-1133">Transmembrane helix</keyword>
<accession>A0ABU0RA68</accession>
<evidence type="ECO:0000313" key="3">
    <source>
        <dbReference type="Proteomes" id="UP001239083"/>
    </source>
</evidence>
<evidence type="ECO:0000256" key="1">
    <source>
        <dbReference type="SAM" id="Phobius"/>
    </source>
</evidence>
<protein>
    <recommendedName>
        <fullName evidence="4">DUF4333 domain-containing protein</fullName>
    </recommendedName>
</protein>
<dbReference type="EMBL" id="JAUSYY010000001">
    <property type="protein sequence ID" value="MDQ0894973.1"/>
    <property type="molecule type" value="Genomic_DNA"/>
</dbReference>
<proteinExistence type="predicted"/>
<feature type="transmembrane region" description="Helical" evidence="1">
    <location>
        <begin position="41"/>
        <end position="65"/>
    </location>
</feature>
<keyword evidence="1" id="KW-0812">Transmembrane</keyword>
<name>A0ABU0RA68_9MICO</name>
<gene>
    <name evidence="2" type="ORF">QFZ26_002528</name>
</gene>
<dbReference type="Proteomes" id="UP001239083">
    <property type="component" value="Unassembled WGS sequence"/>
</dbReference>
<reference evidence="2 3" key="1">
    <citation type="submission" date="2023-07" db="EMBL/GenBank/DDBJ databases">
        <title>Comparative genomics of wheat-associated soil bacteria to identify genetic determinants of phenazine resistance.</title>
        <authorList>
            <person name="Mouncey N."/>
        </authorList>
    </citation>
    <scope>NUCLEOTIDE SEQUENCE [LARGE SCALE GENOMIC DNA]</scope>
    <source>
        <strain evidence="2 3">V3I3</strain>
    </source>
</reference>